<dbReference type="Proteomes" id="UP000253790">
    <property type="component" value="Chromosome"/>
</dbReference>
<evidence type="ECO:0000313" key="3">
    <source>
        <dbReference type="Proteomes" id="UP000253790"/>
    </source>
</evidence>
<dbReference type="GO" id="GO:0016810">
    <property type="term" value="F:hydrolase activity, acting on carbon-nitrogen (but not peptide) bonds"/>
    <property type="evidence" value="ECO:0007669"/>
    <property type="project" value="InterPro"/>
</dbReference>
<dbReference type="InterPro" id="IPR032466">
    <property type="entry name" value="Metal_Hydrolase"/>
</dbReference>
<reference evidence="2 3" key="1">
    <citation type="submission" date="2018-07" db="EMBL/GenBank/DDBJ databases">
        <title>Complete genome sequencing of Ornithinimicrobium sp. AMA3305.</title>
        <authorList>
            <person name="Bae J.-W."/>
        </authorList>
    </citation>
    <scope>NUCLEOTIDE SEQUENCE [LARGE SCALE GENOMIC DNA]</scope>
    <source>
        <strain evidence="2 3">AMA3305</strain>
    </source>
</reference>
<sequence>MHDLLLRDVRLVDLDGAGTQAEPVDVLVLDGVVAQVGPRPATREGRGGNDVPEHAIPVLEGAGRWAVPGLWDHHVHLQQWGLTRARLDLSAAGSVEDALETVRGALASGSLPPTGVLTGFGHRSATWAEQPTRAALDGVTGEVPVVLISADCHHGWLNGAALHRLGLPPGDGVVCEAEWFRAYDLLTDLPGSGTQTAAAVSAAVRDALARGVVGVTDLEFGRPWELWRDRHEAGGQVLRARVGVYPEHLQHVLDAGARTGGPVAGTGGLVTMGPLKIISDGSLNTRTAWCHQPYADGHLLAHPRGAANHDAAQVRDLLATATGAGLEVALHAIGDAAVHQALVAFAQTGARGGIEHAQLVDPADLPLWAGLPVRASVQPAHLLDDRAVTEQCWPDRADRTFTLRSFLDHGIELVLGSDAPVAPLDPWLAMAAAVHRGPVEEDSWHPEQALTPREALAASVDGRRLCPGAPGDVVLLDADPLAPAGMPSREQARALRSASVSATVLAGQLVHGR</sequence>
<feature type="domain" description="Amidohydrolase 3" evidence="1">
    <location>
        <begin position="63"/>
        <end position="511"/>
    </location>
</feature>
<dbReference type="Gene3D" id="3.20.20.140">
    <property type="entry name" value="Metal-dependent hydrolases"/>
    <property type="match status" value="1"/>
</dbReference>
<dbReference type="OrthoDB" id="3238066at2"/>
<evidence type="ECO:0000313" key="2">
    <source>
        <dbReference type="EMBL" id="AXH96111.1"/>
    </source>
</evidence>
<dbReference type="Pfam" id="PF07969">
    <property type="entry name" value="Amidohydro_3"/>
    <property type="match status" value="1"/>
</dbReference>
<proteinExistence type="predicted"/>
<dbReference type="InterPro" id="IPR013108">
    <property type="entry name" value="Amidohydro_3"/>
</dbReference>
<dbReference type="InterPro" id="IPR011059">
    <property type="entry name" value="Metal-dep_hydrolase_composite"/>
</dbReference>
<dbReference type="EMBL" id="CP031229">
    <property type="protein sequence ID" value="AXH96111.1"/>
    <property type="molecule type" value="Genomic_DNA"/>
</dbReference>
<dbReference type="RefSeq" id="WP_114927876.1">
    <property type="nucleotide sequence ID" value="NZ_CP031229.1"/>
</dbReference>
<organism evidence="2 3">
    <name type="scientific">Ornithinimicrobium avium</name>
    <dbReference type="NCBI Taxonomy" id="2283195"/>
    <lineage>
        <taxon>Bacteria</taxon>
        <taxon>Bacillati</taxon>
        <taxon>Actinomycetota</taxon>
        <taxon>Actinomycetes</taxon>
        <taxon>Micrococcales</taxon>
        <taxon>Ornithinimicrobiaceae</taxon>
        <taxon>Ornithinimicrobium</taxon>
    </lineage>
</organism>
<dbReference type="AlphaFoldDB" id="A0A345NM53"/>
<protein>
    <submittedName>
        <fullName evidence="2">Hydrolase</fullName>
    </submittedName>
</protein>
<evidence type="ECO:0000259" key="1">
    <source>
        <dbReference type="Pfam" id="PF07969"/>
    </source>
</evidence>
<dbReference type="PANTHER" id="PTHR22642">
    <property type="entry name" value="IMIDAZOLONEPROPIONASE"/>
    <property type="match status" value="1"/>
</dbReference>
<dbReference type="PANTHER" id="PTHR22642:SF2">
    <property type="entry name" value="PROTEIN LONG AFTER FAR-RED 3"/>
    <property type="match status" value="1"/>
</dbReference>
<gene>
    <name evidence="2" type="ORF">DV701_08195</name>
</gene>
<dbReference type="SUPFAM" id="SSF51556">
    <property type="entry name" value="Metallo-dependent hydrolases"/>
    <property type="match status" value="1"/>
</dbReference>
<keyword evidence="2" id="KW-0378">Hydrolase</keyword>
<dbReference type="SUPFAM" id="SSF51338">
    <property type="entry name" value="Composite domain of metallo-dependent hydrolases"/>
    <property type="match status" value="1"/>
</dbReference>
<dbReference type="Gene3D" id="3.10.310.70">
    <property type="match status" value="1"/>
</dbReference>
<accession>A0A345NM53</accession>
<name>A0A345NM53_9MICO</name>
<dbReference type="Gene3D" id="2.30.40.10">
    <property type="entry name" value="Urease, subunit C, domain 1"/>
    <property type="match status" value="1"/>
</dbReference>
<dbReference type="KEGG" id="orn:DV701_08195"/>
<keyword evidence="3" id="KW-1185">Reference proteome</keyword>